<keyword evidence="15" id="KW-0966">Cell projection</keyword>
<dbReference type="CDD" id="cd12913">
    <property type="entry name" value="PDC1_MCP_like"/>
    <property type="match status" value="1"/>
</dbReference>
<evidence type="ECO:0000256" key="8">
    <source>
        <dbReference type="ARBA" id="ARBA00023040"/>
    </source>
</evidence>
<evidence type="ECO:0000256" key="5">
    <source>
        <dbReference type="ARBA" id="ARBA00022729"/>
    </source>
</evidence>
<dbReference type="Proteomes" id="UP000694888">
    <property type="component" value="Unplaced"/>
</dbReference>
<name>A0ABM1A8R1_APLCA</name>
<keyword evidence="10" id="KW-1015">Disulfide bond</keyword>
<keyword evidence="5 19" id="KW-0732">Signal</keyword>
<feature type="chain" id="PRO_5047121159" evidence="19">
    <location>
        <begin position="31"/>
        <end position="736"/>
    </location>
</feature>
<dbReference type="InterPro" id="IPR043458">
    <property type="entry name" value="GPR158/179"/>
</dbReference>
<dbReference type="RefSeq" id="XP_012942993.1">
    <property type="nucleotide sequence ID" value="XM_013087539.2"/>
</dbReference>
<proteinExistence type="inferred from homology"/>
<protein>
    <submittedName>
        <fullName evidence="22">Probable G-protein coupled receptor CG31760</fullName>
    </submittedName>
</protein>
<feature type="transmembrane region" description="Helical" evidence="18">
    <location>
        <begin position="418"/>
        <end position="438"/>
    </location>
</feature>
<evidence type="ECO:0000256" key="1">
    <source>
        <dbReference type="ARBA" id="ARBA00004487"/>
    </source>
</evidence>
<feature type="compositionally biased region" description="Polar residues" evidence="17">
    <location>
        <begin position="724"/>
        <end position="736"/>
    </location>
</feature>
<keyword evidence="12" id="KW-0325">Glycoprotein</keyword>
<keyword evidence="3" id="KW-1003">Cell membrane</keyword>
<organism evidence="21 22">
    <name type="scientific">Aplysia californica</name>
    <name type="common">California sea hare</name>
    <dbReference type="NCBI Taxonomy" id="6500"/>
    <lineage>
        <taxon>Eukaryota</taxon>
        <taxon>Metazoa</taxon>
        <taxon>Spiralia</taxon>
        <taxon>Lophotrochozoa</taxon>
        <taxon>Mollusca</taxon>
        <taxon>Gastropoda</taxon>
        <taxon>Heterobranchia</taxon>
        <taxon>Euthyneura</taxon>
        <taxon>Tectipleura</taxon>
        <taxon>Aplysiida</taxon>
        <taxon>Aplysioidea</taxon>
        <taxon>Aplysiidae</taxon>
        <taxon>Aplysia</taxon>
    </lineage>
</organism>
<keyword evidence="4 18" id="KW-0812">Transmembrane</keyword>
<feature type="transmembrane region" description="Helical" evidence="18">
    <location>
        <begin position="450"/>
        <end position="469"/>
    </location>
</feature>
<dbReference type="InterPro" id="IPR054714">
    <property type="entry name" value="GPR158_179_extracellular"/>
</dbReference>
<keyword evidence="13" id="KW-0807">Transducer</keyword>
<comment type="similarity">
    <text evidence="2">Belongs to the G-protein coupled receptor 3 family.</text>
</comment>
<dbReference type="PROSITE" id="PS50259">
    <property type="entry name" value="G_PROTEIN_RECEP_F3_4"/>
    <property type="match status" value="1"/>
</dbReference>
<evidence type="ECO:0000256" key="14">
    <source>
        <dbReference type="ARBA" id="ARBA00023257"/>
    </source>
</evidence>
<dbReference type="InterPro" id="IPR000337">
    <property type="entry name" value="GPCR_3"/>
</dbReference>
<feature type="transmembrane region" description="Helical" evidence="18">
    <location>
        <begin position="379"/>
        <end position="406"/>
    </location>
</feature>
<evidence type="ECO:0000256" key="3">
    <source>
        <dbReference type="ARBA" id="ARBA00022475"/>
    </source>
</evidence>
<dbReference type="Gene3D" id="3.30.450.20">
    <property type="entry name" value="PAS domain"/>
    <property type="match status" value="1"/>
</dbReference>
<dbReference type="Pfam" id="PF22673">
    <property type="entry name" value="MCP-like_PDC_1"/>
    <property type="match status" value="1"/>
</dbReference>
<evidence type="ECO:0000313" key="21">
    <source>
        <dbReference type="Proteomes" id="UP000694888"/>
    </source>
</evidence>
<dbReference type="PANTHER" id="PTHR32546:SF26">
    <property type="entry name" value="SMOG, ISOFORM D"/>
    <property type="match status" value="1"/>
</dbReference>
<gene>
    <name evidence="22" type="primary">LOC101852748</name>
</gene>
<dbReference type="InterPro" id="IPR017978">
    <property type="entry name" value="GPCR_3_C"/>
</dbReference>
<dbReference type="PANTHER" id="PTHR32546">
    <property type="entry name" value="G-PROTEIN COUPLED RECEPTOR 158-RELATED"/>
    <property type="match status" value="1"/>
</dbReference>
<evidence type="ECO:0000256" key="17">
    <source>
        <dbReference type="SAM" id="MobiDB-lite"/>
    </source>
</evidence>
<dbReference type="PRINTS" id="PR00248">
    <property type="entry name" value="GPCRMGR"/>
</dbReference>
<evidence type="ECO:0000256" key="9">
    <source>
        <dbReference type="ARBA" id="ARBA00023136"/>
    </source>
</evidence>
<keyword evidence="11 22" id="KW-0675">Receptor</keyword>
<keyword evidence="9 18" id="KW-0472">Membrane</keyword>
<feature type="region of interest" description="Disordered" evidence="17">
    <location>
        <begin position="714"/>
        <end position="736"/>
    </location>
</feature>
<evidence type="ECO:0000259" key="20">
    <source>
        <dbReference type="PROSITE" id="PS50259"/>
    </source>
</evidence>
<feature type="transmembrane region" description="Helical" evidence="18">
    <location>
        <begin position="611"/>
        <end position="629"/>
    </location>
</feature>
<evidence type="ECO:0000256" key="13">
    <source>
        <dbReference type="ARBA" id="ARBA00023224"/>
    </source>
</evidence>
<feature type="transmembrane region" description="Helical" evidence="18">
    <location>
        <begin position="535"/>
        <end position="558"/>
    </location>
</feature>
<dbReference type="Pfam" id="PF00003">
    <property type="entry name" value="7tm_3"/>
    <property type="match status" value="1"/>
</dbReference>
<evidence type="ECO:0000256" key="11">
    <source>
        <dbReference type="ARBA" id="ARBA00023170"/>
    </source>
</evidence>
<keyword evidence="21" id="KW-1185">Reference proteome</keyword>
<evidence type="ECO:0000256" key="19">
    <source>
        <dbReference type="SAM" id="SignalP"/>
    </source>
</evidence>
<feature type="transmembrane region" description="Helical" evidence="18">
    <location>
        <begin position="490"/>
        <end position="512"/>
    </location>
</feature>
<evidence type="ECO:0000256" key="7">
    <source>
        <dbReference type="ARBA" id="ARBA00023018"/>
    </source>
</evidence>
<feature type="domain" description="G-protein coupled receptors family 3 profile" evidence="20">
    <location>
        <begin position="381"/>
        <end position="628"/>
    </location>
</feature>
<evidence type="ECO:0000256" key="15">
    <source>
        <dbReference type="ARBA" id="ARBA00023273"/>
    </source>
</evidence>
<keyword evidence="8" id="KW-0297">G-protein coupled receptor</keyword>
<accession>A0ABM1A8R1</accession>
<keyword evidence="7" id="KW-0770">Synapse</keyword>
<evidence type="ECO:0000256" key="12">
    <source>
        <dbReference type="ARBA" id="ARBA00023180"/>
    </source>
</evidence>
<evidence type="ECO:0000256" key="16">
    <source>
        <dbReference type="ARBA" id="ARBA00034104"/>
    </source>
</evidence>
<evidence type="ECO:0000256" key="18">
    <source>
        <dbReference type="SAM" id="Phobius"/>
    </source>
</evidence>
<comment type="subcellular location">
    <subcellularLocation>
        <location evidence="1">Cell projection</location>
        <location evidence="1">Neuron projection</location>
    </subcellularLocation>
    <subcellularLocation>
        <location evidence="16">Postsynaptic cell membrane</location>
        <topology evidence="16">Multi-pass membrane protein</topology>
    </subcellularLocation>
</comment>
<dbReference type="GeneID" id="101852748"/>
<keyword evidence="14" id="KW-0628">Postsynaptic cell membrane</keyword>
<evidence type="ECO:0000256" key="2">
    <source>
        <dbReference type="ARBA" id="ARBA00007242"/>
    </source>
</evidence>
<dbReference type="CDD" id="cd15293">
    <property type="entry name" value="7tmC_GPR158-like"/>
    <property type="match status" value="1"/>
</dbReference>
<evidence type="ECO:0000256" key="6">
    <source>
        <dbReference type="ARBA" id="ARBA00022989"/>
    </source>
</evidence>
<feature type="transmembrane region" description="Helical" evidence="18">
    <location>
        <begin position="570"/>
        <end position="591"/>
    </location>
</feature>
<evidence type="ECO:0000313" key="22">
    <source>
        <dbReference type="RefSeq" id="XP_012942993.1"/>
    </source>
</evidence>
<feature type="signal peptide" evidence="19">
    <location>
        <begin position="1"/>
        <end position="30"/>
    </location>
</feature>
<reference evidence="22" key="1">
    <citation type="submission" date="2025-08" db="UniProtKB">
        <authorList>
            <consortium name="RefSeq"/>
        </authorList>
    </citation>
    <scope>IDENTIFICATION</scope>
</reference>
<evidence type="ECO:0000256" key="4">
    <source>
        <dbReference type="ARBA" id="ARBA00022692"/>
    </source>
</evidence>
<keyword evidence="6 18" id="KW-1133">Transmembrane helix</keyword>
<evidence type="ECO:0000256" key="10">
    <source>
        <dbReference type="ARBA" id="ARBA00023157"/>
    </source>
</evidence>
<dbReference type="Pfam" id="PF22572">
    <property type="entry name" value="GPR158_179_EC"/>
    <property type="match status" value="1"/>
</dbReference>
<sequence>MKSLTSHVIAMFGLGVWCFFCCGFLPLAQAQVTESSYAGASALDRIKAAKQALDYVRTIERTHNCTGGTEETLTLNFDHDRWMSYSDPAIRTANYLSKILAIDGDLSALGDDKFYALVRNNVHGGSLIFGSAIALEPDVIAGRTKFCPYAFRDNGSVRAFDIAINYDYQQDSTEWYHAVRISNLSNISVAVDRITIDDQDKVNGTIYLTQPVAAYPDGHWTYPYYDCGGGDIWMTTYSAPIMAQNSEAKVIFRGVATIDIELTNLDINQCDLDENEDSQALDVFRGTHNCQPTTQCVPLKEGFRSGAYLCQCKEGYYFPNTTASEKAFRGSDIDYFFETQNSIVRSQFGFVATQFQCLRCARGCDSCVDSRPCLYQINIAVQALVIFLVSAMILGCIVVSIITFTYRKELVIKTASPIFLQLMCLGAILMCSSVFVLYGEVTSLACTIRIWPYHLGFGVMYGALLLKTWRISVIFKQGGTMKRVNLPDKALLQRLVPLVALVVVYLGVWSAIHPPLAETVKTSKELKFFVCSMSWWSYAMFGVQALLLLVGVYLCFTVRKAPAHFNESKFITWATYNAIILGSFILMLTQFVGMSVGPDVVFVLHMAQQQVFVTITMALIFAPKFWALYRGSSNAEGRVYSNHVVTITGRVKPSLAPSSSRFSESTAVTTRQVAVQCNPDDFLLIAQEDDNSLKVPSASSSSNYMSKYSAKVSPACSEAESLRETNGTRPTSVSDA</sequence>